<organism evidence="2 3">
    <name type="scientific">Gimesia benthica</name>
    <dbReference type="NCBI Taxonomy" id="2608982"/>
    <lineage>
        <taxon>Bacteria</taxon>
        <taxon>Pseudomonadati</taxon>
        <taxon>Planctomycetota</taxon>
        <taxon>Planctomycetia</taxon>
        <taxon>Planctomycetales</taxon>
        <taxon>Planctomycetaceae</taxon>
        <taxon>Gimesia</taxon>
    </lineage>
</organism>
<dbReference type="KEGG" id="gim:F1728_10370"/>
<feature type="chain" id="PRO_5026207096" description="Organic solvent tolerance-like N-terminal domain-containing protein" evidence="1">
    <location>
        <begin position="22"/>
        <end position="237"/>
    </location>
</feature>
<dbReference type="AlphaFoldDB" id="A0A6I6ADK2"/>
<evidence type="ECO:0000256" key="1">
    <source>
        <dbReference type="SAM" id="SignalP"/>
    </source>
</evidence>
<evidence type="ECO:0000313" key="3">
    <source>
        <dbReference type="Proteomes" id="UP000427281"/>
    </source>
</evidence>
<feature type="signal peptide" evidence="1">
    <location>
        <begin position="1"/>
        <end position="21"/>
    </location>
</feature>
<dbReference type="EMBL" id="CP043930">
    <property type="protein sequence ID" value="QGQ23049.1"/>
    <property type="molecule type" value="Genomic_DNA"/>
</dbReference>
<sequence length="237" mass="26755">MLSRIVAILVCLAGLQVICSAEDNPRQEKADHDKVSVTGDQTLEFGPFVLQGSDLKVRLHSKGRRSIVISGKARLVCGYTRFIAQSIEVSWKNSDEMYFNLWGNVEIQNISGQLRMYAPQAALFHDQDGTHLVLQNLRQGTVTLLSTANQKTTELVAVKIDVCSRDSKTFRVTATDLVSFDERDRRLTDQIRFEASAPSEYDIFNQISKVEFEIRPRRSASAQSQKISKTEFLQLLK</sequence>
<dbReference type="Proteomes" id="UP000427281">
    <property type="component" value="Chromosome"/>
</dbReference>
<keyword evidence="3" id="KW-1185">Reference proteome</keyword>
<gene>
    <name evidence="2" type="ORF">F1728_10370</name>
</gene>
<evidence type="ECO:0008006" key="4">
    <source>
        <dbReference type="Google" id="ProtNLM"/>
    </source>
</evidence>
<accession>A0A6I6ADK2</accession>
<dbReference type="RefSeq" id="WP_155364047.1">
    <property type="nucleotide sequence ID" value="NZ_CP043930.1"/>
</dbReference>
<name>A0A6I6ADK2_9PLAN</name>
<evidence type="ECO:0000313" key="2">
    <source>
        <dbReference type="EMBL" id="QGQ23049.1"/>
    </source>
</evidence>
<protein>
    <recommendedName>
        <fullName evidence="4">Organic solvent tolerance-like N-terminal domain-containing protein</fullName>
    </recommendedName>
</protein>
<proteinExistence type="predicted"/>
<reference evidence="2 3" key="1">
    <citation type="submission" date="2019-09" db="EMBL/GenBank/DDBJ databases">
        <title>Gimesia benthica sp. nov., a novel bacterium isolated from deep-sea water of the Northwest Indian Ocean.</title>
        <authorList>
            <person name="Dai X."/>
        </authorList>
    </citation>
    <scope>NUCLEOTIDE SEQUENCE [LARGE SCALE GENOMIC DNA]</scope>
    <source>
        <strain evidence="2 3">E7</strain>
    </source>
</reference>
<keyword evidence="1" id="KW-0732">Signal</keyword>